<proteinExistence type="inferred from homology"/>
<keyword evidence="2 9" id="KW-0245">EGF-like domain</keyword>
<dbReference type="InterPro" id="IPR013320">
    <property type="entry name" value="ConA-like_dom_sf"/>
</dbReference>
<dbReference type="PROSITE" id="PS51236">
    <property type="entry name" value="TSP_CTER"/>
    <property type="match status" value="1"/>
</dbReference>
<keyword evidence="15" id="KW-1185">Reference proteome</keyword>
<feature type="repeat" description="TSP type-3" evidence="10">
    <location>
        <begin position="506"/>
        <end position="541"/>
    </location>
</feature>
<feature type="region of interest" description="Disordered" evidence="11">
    <location>
        <begin position="616"/>
        <end position="715"/>
    </location>
</feature>
<dbReference type="InterPro" id="IPR018097">
    <property type="entry name" value="EGF_Ca-bd_CS"/>
</dbReference>
<dbReference type="PROSITE" id="PS01187">
    <property type="entry name" value="EGF_CA"/>
    <property type="match status" value="1"/>
</dbReference>
<dbReference type="PANTHER" id="PTHR10199:SF100">
    <property type="entry name" value="THROMBOSPONDIN, ISOFORM A"/>
    <property type="match status" value="1"/>
</dbReference>
<feature type="domain" description="TSP C-terminal" evidence="13">
    <location>
        <begin position="737"/>
        <end position="953"/>
    </location>
</feature>
<dbReference type="Pfam" id="PF12947">
    <property type="entry name" value="EGF_3"/>
    <property type="match status" value="1"/>
</dbReference>
<dbReference type="CDD" id="cd00054">
    <property type="entry name" value="EGF_CA"/>
    <property type="match status" value="2"/>
</dbReference>
<feature type="domain" description="EGF-like" evidence="12">
    <location>
        <begin position="384"/>
        <end position="426"/>
    </location>
</feature>
<protein>
    <submittedName>
        <fullName evidence="14">Uncharacterized protein</fullName>
    </submittedName>
</protein>
<dbReference type="SMART" id="SM00210">
    <property type="entry name" value="TSPN"/>
    <property type="match status" value="1"/>
</dbReference>
<feature type="disulfide bond" evidence="9">
    <location>
        <begin position="441"/>
        <end position="458"/>
    </location>
</feature>
<dbReference type="InterPro" id="IPR028974">
    <property type="entry name" value="TSP_type-3_rpt"/>
</dbReference>
<dbReference type="InterPro" id="IPR024731">
    <property type="entry name" value="NELL2-like_EGF"/>
</dbReference>
<dbReference type="SUPFAM" id="SSF57184">
    <property type="entry name" value="Growth factor receptor domain"/>
    <property type="match status" value="1"/>
</dbReference>
<dbReference type="SMART" id="SM00179">
    <property type="entry name" value="EGF_CA"/>
    <property type="match status" value="2"/>
</dbReference>
<comment type="similarity">
    <text evidence="1">Belongs to the thrombospondin family.</text>
</comment>
<dbReference type="SMART" id="SM00181">
    <property type="entry name" value="EGF"/>
    <property type="match status" value="4"/>
</dbReference>
<dbReference type="InterPro" id="IPR009030">
    <property type="entry name" value="Growth_fac_rcpt_cys_sf"/>
</dbReference>
<dbReference type="PROSITE" id="PS50026">
    <property type="entry name" value="EGF_3"/>
    <property type="match status" value="2"/>
</dbReference>
<accession>A0ABN8MKK3</accession>
<keyword evidence="5 10" id="KW-0106">Calcium</keyword>
<dbReference type="Gene3D" id="2.60.120.200">
    <property type="match status" value="2"/>
</dbReference>
<evidence type="ECO:0000256" key="6">
    <source>
        <dbReference type="ARBA" id="ARBA00022889"/>
    </source>
</evidence>
<dbReference type="Pfam" id="PF07645">
    <property type="entry name" value="EGF_CA"/>
    <property type="match status" value="2"/>
</dbReference>
<gene>
    <name evidence="14" type="ORF">PEVE_00034765</name>
</gene>
<feature type="non-terminal residue" evidence="14">
    <location>
        <position position="1"/>
    </location>
</feature>
<dbReference type="InterPro" id="IPR048287">
    <property type="entry name" value="TSPN-like_N"/>
</dbReference>
<dbReference type="SUPFAM" id="SSF103647">
    <property type="entry name" value="TSP type-3 repeat"/>
    <property type="match status" value="3"/>
</dbReference>
<evidence type="ECO:0000313" key="15">
    <source>
        <dbReference type="Proteomes" id="UP001159427"/>
    </source>
</evidence>
<dbReference type="InterPro" id="IPR008859">
    <property type="entry name" value="Thrombospondin_C"/>
</dbReference>
<sequence>VEIDLLSPLSGSANSLDFNVRRVAVSPGEWAFLFGRAIKDIRANEDLLQRTIVNIESNEEFLIFARVRVMSGTAGCLFSISHRQKKLLILDLSTKGSGNATKLILRYRSTNDTAENVVFKNVAALGDKQYHSIILRITDIFDKGRKISAVALYVDCQFFGKAETVSAVSSIFSYRGTLLSLMEFRIAQRVKKQKIHTQWKGTIQYLKFIFKRPIDFILDGPECGQTVAAIRGKTPYPPRISDASVITNEVASDLIGLIKDLRYDLSMQVAEIKYLRGLVENCQMCRVQDFCRFKPCFPGVPCFNDPATVKGFECGECPLGMLGDGINCTDINECKLADPCAKNVVCHNRSPGYWCPPCPRGYSGKEVHGIGLYFAKDNKQVCTEIDECAEEPSPCAKESKCINLPGSFECGDCPPGFTGDPRHSCYYLSYCDVSDPRSNPCSQYARCIRLDSGRSFRCECREGYAGNGIFCAEDFDLDGFPDKELNCTDSVCRKDNCQRIKNPGQEDLDDDGIGDICDDDVDGDNIRNERDNCPRNANAAQYNNDGDLLGNDCDNCPYVSNSLQADLDKDGVGDACDKDIDGDGVLNSIDNCRMVHNSLQEDGDRDGVGDACDNCPTVQNRGQYDRDADGLGDNCDTDRDNDNDGVDDMVDNCRGVSNPDQIDNDGDERGDACDDDDDDDGVPDRSDNCQLVPNPTQRDLNGNGLGDPCDGDFDADKIPDEEDACSVNHHVTHTDFTWLQKISLIVPEDTSSYKPAVWQVDLEGNKVEQTENSDPAIAVGPVRFSGVDFSGTVQVQTTHDDDFIGLVFSYQSNRKFYLVSWKQQDQVYWEMNPFRAKAVRGIQIKLVNSDTGPGPALRNALWNSGNAQGQIKEIWRDQNLIGWKDKTDYEWTLMHRPSIGLIRLKVFSEGELVVDTGYIIDKTLKGGKVGMYVFSQAKVVWSNMSYKCNEQVPDDYEAL</sequence>
<evidence type="ECO:0000313" key="14">
    <source>
        <dbReference type="EMBL" id="CAH3028716.1"/>
    </source>
</evidence>
<dbReference type="InterPro" id="IPR000742">
    <property type="entry name" value="EGF"/>
</dbReference>
<comment type="caution">
    <text evidence="9">Lacks conserved residue(s) required for the propagation of feature annotation.</text>
</comment>
<dbReference type="CDD" id="cd00053">
    <property type="entry name" value="EGF"/>
    <property type="match status" value="1"/>
</dbReference>
<evidence type="ECO:0000256" key="11">
    <source>
        <dbReference type="SAM" id="MobiDB-lite"/>
    </source>
</evidence>
<dbReference type="SUPFAM" id="SSF49899">
    <property type="entry name" value="Concanavalin A-like lectins/glucanases"/>
    <property type="match status" value="2"/>
</dbReference>
<dbReference type="InterPro" id="IPR049883">
    <property type="entry name" value="NOTCH1_EGF-like"/>
</dbReference>
<evidence type="ECO:0000259" key="12">
    <source>
        <dbReference type="PROSITE" id="PS50026"/>
    </source>
</evidence>
<keyword evidence="4" id="KW-0677">Repeat</keyword>
<organism evidence="14 15">
    <name type="scientific">Porites evermanni</name>
    <dbReference type="NCBI Taxonomy" id="104178"/>
    <lineage>
        <taxon>Eukaryota</taxon>
        <taxon>Metazoa</taxon>
        <taxon>Cnidaria</taxon>
        <taxon>Anthozoa</taxon>
        <taxon>Hexacorallia</taxon>
        <taxon>Scleractinia</taxon>
        <taxon>Fungiina</taxon>
        <taxon>Poritidae</taxon>
        <taxon>Porites</taxon>
    </lineage>
</organism>
<evidence type="ECO:0000256" key="3">
    <source>
        <dbReference type="ARBA" id="ARBA00022729"/>
    </source>
</evidence>
<dbReference type="PROSITE" id="PS51234">
    <property type="entry name" value="TSP3"/>
    <property type="match status" value="3"/>
</dbReference>
<dbReference type="Gene3D" id="4.10.1080.10">
    <property type="entry name" value="TSP type-3 repeat"/>
    <property type="match status" value="2"/>
</dbReference>
<feature type="domain" description="EGF-like" evidence="12">
    <location>
        <begin position="433"/>
        <end position="472"/>
    </location>
</feature>
<dbReference type="Pfam" id="PF11598">
    <property type="entry name" value="COMP"/>
    <property type="match status" value="1"/>
</dbReference>
<evidence type="ECO:0000256" key="9">
    <source>
        <dbReference type="PROSITE-ProRule" id="PRU00076"/>
    </source>
</evidence>
<dbReference type="InterPro" id="IPR003367">
    <property type="entry name" value="Thrombospondin_3-like_rpt"/>
</dbReference>
<feature type="compositionally biased region" description="Polar residues" evidence="11">
    <location>
        <begin position="688"/>
        <end position="700"/>
    </location>
</feature>
<reference evidence="14 15" key="1">
    <citation type="submission" date="2022-05" db="EMBL/GenBank/DDBJ databases">
        <authorList>
            <consortium name="Genoscope - CEA"/>
            <person name="William W."/>
        </authorList>
    </citation>
    <scope>NUCLEOTIDE SEQUENCE [LARGE SCALE GENOMIC DNA]</scope>
</reference>
<dbReference type="PROSITE" id="PS01186">
    <property type="entry name" value="EGF_2"/>
    <property type="match status" value="1"/>
</dbReference>
<dbReference type="Gene3D" id="2.10.25.10">
    <property type="entry name" value="Laminin"/>
    <property type="match status" value="4"/>
</dbReference>
<evidence type="ECO:0000259" key="13">
    <source>
        <dbReference type="PROSITE" id="PS51236"/>
    </source>
</evidence>
<evidence type="ECO:0000256" key="8">
    <source>
        <dbReference type="ARBA" id="ARBA00023180"/>
    </source>
</evidence>
<feature type="repeat" description="TSP type-3" evidence="10">
    <location>
        <begin position="662"/>
        <end position="697"/>
    </location>
</feature>
<evidence type="ECO:0000256" key="1">
    <source>
        <dbReference type="ARBA" id="ARBA00009456"/>
    </source>
</evidence>
<evidence type="ECO:0000256" key="7">
    <source>
        <dbReference type="ARBA" id="ARBA00023157"/>
    </source>
</evidence>
<evidence type="ECO:0000256" key="4">
    <source>
        <dbReference type="ARBA" id="ARBA00022737"/>
    </source>
</evidence>
<evidence type="ECO:0000256" key="10">
    <source>
        <dbReference type="PROSITE-ProRule" id="PRU00634"/>
    </source>
</evidence>
<dbReference type="InterPro" id="IPR001881">
    <property type="entry name" value="EGF-like_Ca-bd_dom"/>
</dbReference>
<dbReference type="SUPFAM" id="SSF57196">
    <property type="entry name" value="EGF/Laminin"/>
    <property type="match status" value="1"/>
</dbReference>
<keyword evidence="6" id="KW-0130">Cell adhesion</keyword>
<comment type="caution">
    <text evidence="14">The sequence shown here is derived from an EMBL/GenBank/DDBJ whole genome shotgun (WGS) entry which is preliminary data.</text>
</comment>
<evidence type="ECO:0000256" key="2">
    <source>
        <dbReference type="ARBA" id="ARBA00022536"/>
    </source>
</evidence>
<dbReference type="PANTHER" id="PTHR10199">
    <property type="entry name" value="THROMBOSPONDIN"/>
    <property type="match status" value="1"/>
</dbReference>
<dbReference type="InterPro" id="IPR024665">
    <property type="entry name" value="TSP/COMP_CC"/>
</dbReference>
<keyword evidence="3" id="KW-0732">Signal</keyword>
<dbReference type="InterPro" id="IPR017897">
    <property type="entry name" value="Thrombospondin_3_rpt"/>
</dbReference>
<keyword evidence="7 9" id="KW-1015">Disulfide bond</keyword>
<evidence type="ECO:0000256" key="5">
    <source>
        <dbReference type="ARBA" id="ARBA00022837"/>
    </source>
</evidence>
<dbReference type="Pfam" id="PF05735">
    <property type="entry name" value="TSP_C"/>
    <property type="match status" value="1"/>
</dbReference>
<dbReference type="EMBL" id="CALNXI010000530">
    <property type="protein sequence ID" value="CAH3028716.1"/>
    <property type="molecule type" value="Genomic_DNA"/>
</dbReference>
<feature type="repeat" description="TSP type-3" evidence="10">
    <location>
        <begin position="565"/>
        <end position="600"/>
    </location>
</feature>
<keyword evidence="8" id="KW-0325">Glycoprotein</keyword>
<name>A0ABN8MKK3_9CNID</name>
<dbReference type="Proteomes" id="UP001159427">
    <property type="component" value="Unassembled WGS sequence"/>
</dbReference>
<dbReference type="Pfam" id="PF02412">
    <property type="entry name" value="TSP_3"/>
    <property type="match status" value="7"/>
</dbReference>